<reference evidence="2 3" key="1">
    <citation type="submission" date="2017-04" db="EMBL/GenBank/DDBJ databases">
        <authorList>
            <person name="Afonso C.L."/>
            <person name="Miller P.J."/>
            <person name="Scott M.A."/>
            <person name="Spackman E."/>
            <person name="Goraichik I."/>
            <person name="Dimitrov K.M."/>
            <person name="Suarez D.L."/>
            <person name="Swayne D.E."/>
        </authorList>
    </citation>
    <scope>NUCLEOTIDE SEQUENCE [LARGE SCALE GENOMIC DNA]</scope>
    <source>
        <strain evidence="2 3">DSM 21164</strain>
    </source>
</reference>
<evidence type="ECO:0000313" key="2">
    <source>
        <dbReference type="EMBL" id="SMC87938.1"/>
    </source>
</evidence>
<sequence length="254" mass="29259">MIKFFRKIRQNLLSEGKTEKYFKYAIGEIILVVIGILIALSINNHNNNRQQREIEQAYLLSLQSEFKTNLEKINNCLTENHNHVKAVEHMLTLFDDKVRDTISEKETSDIIYSVFKGVPTYIPSKGVLTDIISSGNLNLIQNEKLRQKIASFESTLDFLKIQEVSTHEMQKELQKQLNENGSVRKVLINKGFNFEHQSISDNASNKKIFGLIKFENTLLDFYLTISATNGQRFFGGIKDQIEQILIDLDSEIIK</sequence>
<keyword evidence="1" id="KW-0472">Membrane</keyword>
<keyword evidence="1" id="KW-1133">Transmembrane helix</keyword>
<name>A0A1W2CTF5_9FLAO</name>
<accession>A0A1W2CTF5</accession>
<organism evidence="2 3">
    <name type="scientific">Cellulophaga tyrosinoxydans</name>
    <dbReference type="NCBI Taxonomy" id="504486"/>
    <lineage>
        <taxon>Bacteria</taxon>
        <taxon>Pseudomonadati</taxon>
        <taxon>Bacteroidota</taxon>
        <taxon>Flavobacteriia</taxon>
        <taxon>Flavobacteriales</taxon>
        <taxon>Flavobacteriaceae</taxon>
        <taxon>Cellulophaga</taxon>
    </lineage>
</organism>
<dbReference type="STRING" id="504486.SAMN05660703_3177"/>
<dbReference type="InterPro" id="IPR045749">
    <property type="entry name" value="DUF6090"/>
</dbReference>
<dbReference type="EMBL" id="FWXO01000008">
    <property type="protein sequence ID" value="SMC87938.1"/>
    <property type="molecule type" value="Genomic_DNA"/>
</dbReference>
<dbReference type="Proteomes" id="UP000192360">
    <property type="component" value="Unassembled WGS sequence"/>
</dbReference>
<gene>
    <name evidence="2" type="ORF">SAMN05660703_3177</name>
</gene>
<dbReference type="AlphaFoldDB" id="A0A1W2CTF5"/>
<dbReference type="Pfam" id="PF19578">
    <property type="entry name" value="DUF6090"/>
    <property type="match status" value="1"/>
</dbReference>
<proteinExistence type="predicted"/>
<dbReference type="RefSeq" id="WP_084063144.1">
    <property type="nucleotide sequence ID" value="NZ_FWXO01000008.1"/>
</dbReference>
<protein>
    <submittedName>
        <fullName evidence="2">Uncharacterized protein</fullName>
    </submittedName>
</protein>
<evidence type="ECO:0000256" key="1">
    <source>
        <dbReference type="SAM" id="Phobius"/>
    </source>
</evidence>
<feature type="transmembrane region" description="Helical" evidence="1">
    <location>
        <begin position="21"/>
        <end position="42"/>
    </location>
</feature>
<keyword evidence="1" id="KW-0812">Transmembrane</keyword>
<dbReference type="OrthoDB" id="821805at2"/>
<evidence type="ECO:0000313" key="3">
    <source>
        <dbReference type="Proteomes" id="UP000192360"/>
    </source>
</evidence>
<keyword evidence="3" id="KW-1185">Reference proteome</keyword>